<dbReference type="GO" id="GO:0032574">
    <property type="term" value="F:5'-3' RNA helicase activity"/>
    <property type="evidence" value="ECO:0007669"/>
    <property type="project" value="InterPro"/>
</dbReference>
<dbReference type="InterPro" id="IPR041679">
    <property type="entry name" value="DNA2/NAM7-like_C"/>
</dbReference>
<dbReference type="Gene3D" id="3.40.50.300">
    <property type="entry name" value="P-loop containing nucleotide triphosphate hydrolases"/>
    <property type="match status" value="2"/>
</dbReference>
<keyword evidence="1" id="KW-0943">RNA-mediated gene silencing</keyword>
<feature type="region of interest" description="Disordered" evidence="2">
    <location>
        <begin position="1199"/>
        <end position="1228"/>
    </location>
</feature>
<feature type="compositionally biased region" description="Low complexity" evidence="2">
    <location>
        <begin position="19"/>
        <end position="39"/>
    </location>
</feature>
<accession>B4MNQ9</accession>
<dbReference type="InterPro" id="IPR047187">
    <property type="entry name" value="SF1_C_Upf1"/>
</dbReference>
<dbReference type="KEGG" id="dwi:6639688"/>
<dbReference type="OrthoDB" id="6513042at2759"/>
<dbReference type="InterPro" id="IPR026122">
    <property type="entry name" value="MOV-10/SDE3_DEXXQ/H-box"/>
</dbReference>
<proteinExistence type="predicted"/>
<evidence type="ECO:0000313" key="4">
    <source>
        <dbReference type="EMBL" id="EDW73748.1"/>
    </source>
</evidence>
<dbReference type="PhylomeDB" id="B4MNQ9"/>
<keyword evidence="5" id="KW-1185">Reference proteome</keyword>
<dbReference type="InterPro" id="IPR013087">
    <property type="entry name" value="Znf_C2H2_type"/>
</dbReference>
<feature type="compositionally biased region" description="Basic and acidic residues" evidence="2">
    <location>
        <begin position="1317"/>
        <end position="1328"/>
    </location>
</feature>
<dbReference type="PANTHER" id="PTHR10887">
    <property type="entry name" value="DNA2/NAM7 HELICASE FAMILY"/>
    <property type="match status" value="1"/>
</dbReference>
<protein>
    <recommendedName>
        <fullName evidence="3">C2H2-type domain-containing protein</fullName>
    </recommendedName>
</protein>
<feature type="region of interest" description="Disordered" evidence="2">
    <location>
        <begin position="1085"/>
        <end position="1131"/>
    </location>
</feature>
<dbReference type="InterPro" id="IPR041677">
    <property type="entry name" value="DNA2/NAM7_AAA_11"/>
</dbReference>
<feature type="domain" description="C2H2-type" evidence="3">
    <location>
        <begin position="229"/>
        <end position="249"/>
    </location>
</feature>
<dbReference type="Pfam" id="PF13086">
    <property type="entry name" value="AAA_11"/>
    <property type="match status" value="2"/>
</dbReference>
<name>B4MNQ9_DROWI</name>
<sequence length="1369" mass="155657">MTKNKNLKKSNADQNWRSNNAGGFNRNNNHSGATTFLTPPATPPANGTIPSPLPTSNGMPRKPAIPWERELVGNFLLKLADKQVINARSNWFVDKRTMRDSFEAHLSGLPNTGDIRIRLSVNGAWNIGNLLHRTNFLMNTPRGDSNYRIKSFSLCDFRKEKFNAIDEKHRQSDILDVPGNVPGLSIVEGQSKITEEHILDEEAETMPLMYQKTQKQQQIKDFELSSWGCYICQLNFDNIEKYEEHVEYHGDESDFQSLKKMEKYPSPMLKLSYQNCVNSHYFGFTLTTDQPDMIIEKFIIVQSRQFYYVYNARLPLEISESGELRFFVDSHVFMILREQPIVIGFRWKGESYVEQHHFMRTEALPKARFNINPYRLSNKDTFRCGSLAPANPPTQMFSALKHEDAQVHLAQFDKHYRNYCELDRELTQENLGGTLRTLLQVEDIERLQHYLELKQSKMELHQFGRELSVKMQTNTRNAEDVVSPGDDVLIINERATQETGSSIRQLLENHNLILELALKDFDSIKQWARKVDERFGALDKQRHEPRVYFARILGVSTQRVNITCERQLPDNTTYTLIFRPVRAVMRYQYRALQQLALTRAADVQRILFPADTTRQRVPIGALKLFNQDIANNPEQLKAVQHISLCEKFSAPYLIWGPPGTGKTATICEAIYQLYVNRPKTHILVLAGSNTACDEIALRLLRAIAQAPESQPRPLTRIFAASCDRRIDNIDDLLLEYSNMYALHFYPAVQAVHQYRIVICTLSLAGKLSTGGFARDEDKQHVFSHVFVDEAAASTETEVLMGITCTIGPTTNLTLSGDHKQLGPVLQSQRANDWGLSVSLFERLLARKCYRADENGEYNDSIQTRLIRNFRSHPEIVAVYNNLYYDGTLIAEAPMKNVCLFNNWFYTPNDNFPIMFHSVFGNVMNTKSSVSLCNNKEIDVVMDYVKDLMYFGINGQKLAQTDIGIISPYKNQYQRIQEQLNMRNWSQIDCGSVELFQGKEKQIIIVSFVRSFTPKLGFLDNRRRLNVLLSRPMSLLILIGNPKTLSQNQDFRHIIEMCRDRKTLVGSPYFIDTPVEETITIRTGNAAAQESATRRLSETPQQQQKQQQQAVKNSLGHSFKRTTKTSNNKGQQQATKLFYNKDELLKLGGLKQKSELDKIFDELPAPPQTLYVDRQSETIRLITSQIKQLKMEESIKAKASTTAATSAKSTKPIVNNPKPPTAGLTTSAASTPRPIATAKVASTIRTTVAPVQARTATPASATSTTTSHKDTIRLGSSIFMEAIEFPTTQKSHKPSAPPMTPPRATRYNLVPTESTRFEYSSHAHEERASSSRYASSRYAYVPDSASRTYASYRPPSPPRPTATKSKCIIS</sequence>
<evidence type="ECO:0000259" key="3">
    <source>
        <dbReference type="PROSITE" id="PS00028"/>
    </source>
</evidence>
<dbReference type="SUPFAM" id="SSF52540">
    <property type="entry name" value="P-loop containing nucleoside triphosphate hydrolases"/>
    <property type="match status" value="1"/>
</dbReference>
<dbReference type="GO" id="GO:0003723">
    <property type="term" value="F:RNA binding"/>
    <property type="evidence" value="ECO:0007669"/>
    <property type="project" value="InterPro"/>
</dbReference>
<dbReference type="eggNOG" id="KOG1804">
    <property type="taxonomic scope" value="Eukaryota"/>
</dbReference>
<gene>
    <name evidence="4" type="primary">Dwil\GK19527</name>
    <name evidence="4" type="ORF">Dwil_GK19527</name>
</gene>
<dbReference type="PROSITE" id="PS00028">
    <property type="entry name" value="ZINC_FINGER_C2H2_1"/>
    <property type="match status" value="1"/>
</dbReference>
<feature type="region of interest" description="Disordered" evidence="2">
    <location>
        <begin position="1344"/>
        <end position="1369"/>
    </location>
</feature>
<dbReference type="SMR" id="B4MNQ9"/>
<feature type="region of interest" description="Disordered" evidence="2">
    <location>
        <begin position="1317"/>
        <end position="1336"/>
    </location>
</feature>
<dbReference type="GO" id="GO:0005829">
    <property type="term" value="C:cytosol"/>
    <property type="evidence" value="ECO:0007669"/>
    <property type="project" value="TreeGrafter"/>
</dbReference>
<dbReference type="CDD" id="cd18808">
    <property type="entry name" value="SF1_C_Upf1"/>
    <property type="match status" value="1"/>
</dbReference>
<evidence type="ECO:0000256" key="2">
    <source>
        <dbReference type="SAM" id="MobiDB-lite"/>
    </source>
</evidence>
<dbReference type="STRING" id="7260.B4MNQ9"/>
<organism evidence="4 5">
    <name type="scientific">Drosophila willistoni</name>
    <name type="common">Fruit fly</name>
    <dbReference type="NCBI Taxonomy" id="7260"/>
    <lineage>
        <taxon>Eukaryota</taxon>
        <taxon>Metazoa</taxon>
        <taxon>Ecdysozoa</taxon>
        <taxon>Arthropoda</taxon>
        <taxon>Hexapoda</taxon>
        <taxon>Insecta</taxon>
        <taxon>Pterygota</taxon>
        <taxon>Neoptera</taxon>
        <taxon>Endopterygota</taxon>
        <taxon>Diptera</taxon>
        <taxon>Brachycera</taxon>
        <taxon>Muscomorpha</taxon>
        <taxon>Ephydroidea</taxon>
        <taxon>Drosophilidae</taxon>
        <taxon>Drosophila</taxon>
        <taxon>Sophophora</taxon>
    </lineage>
</organism>
<dbReference type="InParanoid" id="B4MNQ9"/>
<dbReference type="InterPro" id="IPR045055">
    <property type="entry name" value="DNA2/NAM7-like"/>
</dbReference>
<dbReference type="FunCoup" id="B4MNQ9">
    <property type="interactions" value="30"/>
</dbReference>
<dbReference type="GO" id="GO:0048813">
    <property type="term" value="P:dendrite morphogenesis"/>
    <property type="evidence" value="ECO:0007669"/>
    <property type="project" value="EnsemblMetazoa"/>
</dbReference>
<dbReference type="CDD" id="cd18038">
    <property type="entry name" value="DEXXQc_Helz-like"/>
    <property type="match status" value="1"/>
</dbReference>
<dbReference type="InterPro" id="IPR027417">
    <property type="entry name" value="P-loop_NTPase"/>
</dbReference>
<dbReference type="Proteomes" id="UP000007798">
    <property type="component" value="Unassembled WGS sequence"/>
</dbReference>
<dbReference type="PANTHER" id="PTHR10887:SF419">
    <property type="entry name" value="RNA HELICASE MOV10L1"/>
    <property type="match status" value="1"/>
</dbReference>
<evidence type="ECO:0000313" key="5">
    <source>
        <dbReference type="Proteomes" id="UP000007798"/>
    </source>
</evidence>
<dbReference type="HOGENOM" id="CLU_256452_0_0_1"/>
<dbReference type="GO" id="GO:0043186">
    <property type="term" value="C:P granule"/>
    <property type="evidence" value="ECO:0007669"/>
    <property type="project" value="TreeGrafter"/>
</dbReference>
<reference evidence="4 5" key="1">
    <citation type="journal article" date="2007" name="Nature">
        <title>Evolution of genes and genomes on the Drosophila phylogeny.</title>
        <authorList>
            <consortium name="Drosophila 12 Genomes Consortium"/>
            <person name="Clark A.G."/>
            <person name="Eisen M.B."/>
            <person name="Smith D.R."/>
            <person name="Bergman C.M."/>
            <person name="Oliver B."/>
            <person name="Markow T.A."/>
            <person name="Kaufman T.C."/>
            <person name="Kellis M."/>
            <person name="Gelbart W."/>
            <person name="Iyer V.N."/>
            <person name="Pollard D.A."/>
            <person name="Sackton T.B."/>
            <person name="Larracuente A.M."/>
            <person name="Singh N.D."/>
            <person name="Abad J.P."/>
            <person name="Abt D.N."/>
            <person name="Adryan B."/>
            <person name="Aguade M."/>
            <person name="Akashi H."/>
            <person name="Anderson W.W."/>
            <person name="Aquadro C.F."/>
            <person name="Ardell D.H."/>
            <person name="Arguello R."/>
            <person name="Artieri C.G."/>
            <person name="Barbash D.A."/>
            <person name="Barker D."/>
            <person name="Barsanti P."/>
            <person name="Batterham P."/>
            <person name="Batzoglou S."/>
            <person name="Begun D."/>
            <person name="Bhutkar A."/>
            <person name="Blanco E."/>
            <person name="Bosak S.A."/>
            <person name="Bradley R.K."/>
            <person name="Brand A.D."/>
            <person name="Brent M.R."/>
            <person name="Brooks A.N."/>
            <person name="Brown R.H."/>
            <person name="Butlin R.K."/>
            <person name="Caggese C."/>
            <person name="Calvi B.R."/>
            <person name="Bernardo de Carvalho A."/>
            <person name="Caspi A."/>
            <person name="Castrezana S."/>
            <person name="Celniker S.E."/>
            <person name="Chang J.L."/>
            <person name="Chapple C."/>
            <person name="Chatterji S."/>
            <person name="Chinwalla A."/>
            <person name="Civetta A."/>
            <person name="Clifton S.W."/>
            <person name="Comeron J.M."/>
            <person name="Costello J.C."/>
            <person name="Coyne J.A."/>
            <person name="Daub J."/>
            <person name="David R.G."/>
            <person name="Delcher A.L."/>
            <person name="Delehaunty K."/>
            <person name="Do C.B."/>
            <person name="Ebling H."/>
            <person name="Edwards K."/>
            <person name="Eickbush T."/>
            <person name="Evans J.D."/>
            <person name="Filipski A."/>
            <person name="Findeiss S."/>
            <person name="Freyhult E."/>
            <person name="Fulton L."/>
            <person name="Fulton R."/>
            <person name="Garcia A.C."/>
            <person name="Gardiner A."/>
            <person name="Garfield D.A."/>
            <person name="Garvin B.E."/>
            <person name="Gibson G."/>
            <person name="Gilbert D."/>
            <person name="Gnerre S."/>
            <person name="Godfrey J."/>
            <person name="Good R."/>
            <person name="Gotea V."/>
            <person name="Gravely B."/>
            <person name="Greenberg A.J."/>
            <person name="Griffiths-Jones S."/>
            <person name="Gross S."/>
            <person name="Guigo R."/>
            <person name="Gustafson E.A."/>
            <person name="Haerty W."/>
            <person name="Hahn M.W."/>
            <person name="Halligan D.L."/>
            <person name="Halpern A.L."/>
            <person name="Halter G.M."/>
            <person name="Han M.V."/>
            <person name="Heger A."/>
            <person name="Hillier L."/>
            <person name="Hinrichs A.S."/>
            <person name="Holmes I."/>
            <person name="Hoskins R.A."/>
            <person name="Hubisz M.J."/>
            <person name="Hultmark D."/>
            <person name="Huntley M.A."/>
            <person name="Jaffe D.B."/>
            <person name="Jagadeeshan S."/>
            <person name="Jeck W.R."/>
            <person name="Johnson J."/>
            <person name="Jones C.D."/>
            <person name="Jordan W.C."/>
            <person name="Karpen G.H."/>
            <person name="Kataoka E."/>
            <person name="Keightley P.D."/>
            <person name="Kheradpour P."/>
            <person name="Kirkness E.F."/>
            <person name="Koerich L.B."/>
            <person name="Kristiansen K."/>
            <person name="Kudrna D."/>
            <person name="Kulathinal R.J."/>
            <person name="Kumar S."/>
            <person name="Kwok R."/>
            <person name="Lander E."/>
            <person name="Langley C.H."/>
            <person name="Lapoint R."/>
            <person name="Lazzaro B.P."/>
            <person name="Lee S.J."/>
            <person name="Levesque L."/>
            <person name="Li R."/>
            <person name="Lin C.F."/>
            <person name="Lin M.F."/>
            <person name="Lindblad-Toh K."/>
            <person name="Llopart A."/>
            <person name="Long M."/>
            <person name="Low L."/>
            <person name="Lozovsky E."/>
            <person name="Lu J."/>
            <person name="Luo M."/>
            <person name="Machado C.A."/>
            <person name="Makalowski W."/>
            <person name="Marzo M."/>
            <person name="Matsuda M."/>
            <person name="Matzkin L."/>
            <person name="McAllister B."/>
            <person name="McBride C.S."/>
            <person name="McKernan B."/>
            <person name="McKernan K."/>
            <person name="Mendez-Lago M."/>
            <person name="Minx P."/>
            <person name="Mollenhauer M.U."/>
            <person name="Montooth K."/>
            <person name="Mount S.M."/>
            <person name="Mu X."/>
            <person name="Myers E."/>
            <person name="Negre B."/>
            <person name="Newfeld S."/>
            <person name="Nielsen R."/>
            <person name="Noor M.A."/>
            <person name="O'Grady P."/>
            <person name="Pachter L."/>
            <person name="Papaceit M."/>
            <person name="Parisi M.J."/>
            <person name="Parisi M."/>
            <person name="Parts L."/>
            <person name="Pedersen J.S."/>
            <person name="Pesole G."/>
            <person name="Phillippy A.M."/>
            <person name="Ponting C.P."/>
            <person name="Pop M."/>
            <person name="Porcelli D."/>
            <person name="Powell J.R."/>
            <person name="Prohaska S."/>
            <person name="Pruitt K."/>
            <person name="Puig M."/>
            <person name="Quesneville H."/>
            <person name="Ram K.R."/>
            <person name="Rand D."/>
            <person name="Rasmussen M.D."/>
            <person name="Reed L.K."/>
            <person name="Reenan R."/>
            <person name="Reily A."/>
            <person name="Remington K.A."/>
            <person name="Rieger T.T."/>
            <person name="Ritchie M.G."/>
            <person name="Robin C."/>
            <person name="Rogers Y.H."/>
            <person name="Rohde C."/>
            <person name="Rozas J."/>
            <person name="Rubenfield M.J."/>
            <person name="Ruiz A."/>
            <person name="Russo S."/>
            <person name="Salzberg S.L."/>
            <person name="Sanchez-Gracia A."/>
            <person name="Saranga D.J."/>
            <person name="Sato H."/>
            <person name="Schaeffer S.W."/>
            <person name="Schatz M.C."/>
            <person name="Schlenke T."/>
            <person name="Schwartz R."/>
            <person name="Segarra C."/>
            <person name="Singh R.S."/>
            <person name="Sirot L."/>
            <person name="Sirota M."/>
            <person name="Sisneros N.B."/>
            <person name="Smith C.D."/>
            <person name="Smith T.F."/>
            <person name="Spieth J."/>
            <person name="Stage D.E."/>
            <person name="Stark A."/>
            <person name="Stephan W."/>
            <person name="Strausberg R.L."/>
            <person name="Strempel S."/>
            <person name="Sturgill D."/>
            <person name="Sutton G."/>
            <person name="Sutton G.G."/>
            <person name="Tao W."/>
            <person name="Teichmann S."/>
            <person name="Tobari Y.N."/>
            <person name="Tomimura Y."/>
            <person name="Tsolas J.M."/>
            <person name="Valente V.L."/>
            <person name="Venter E."/>
            <person name="Venter J.C."/>
            <person name="Vicario S."/>
            <person name="Vieira F.G."/>
            <person name="Vilella A.J."/>
            <person name="Villasante A."/>
            <person name="Walenz B."/>
            <person name="Wang J."/>
            <person name="Wasserman M."/>
            <person name="Watts T."/>
            <person name="Wilson D."/>
            <person name="Wilson R.K."/>
            <person name="Wing R.A."/>
            <person name="Wolfner M.F."/>
            <person name="Wong A."/>
            <person name="Wong G.K."/>
            <person name="Wu C.I."/>
            <person name="Wu G."/>
            <person name="Yamamoto D."/>
            <person name="Yang H.P."/>
            <person name="Yang S.P."/>
            <person name="Yorke J.A."/>
            <person name="Yoshida K."/>
            <person name="Zdobnov E."/>
            <person name="Zhang P."/>
            <person name="Zhang Y."/>
            <person name="Zimin A.V."/>
            <person name="Baldwin J."/>
            <person name="Abdouelleil A."/>
            <person name="Abdulkadir J."/>
            <person name="Abebe A."/>
            <person name="Abera B."/>
            <person name="Abreu J."/>
            <person name="Acer S.C."/>
            <person name="Aftuck L."/>
            <person name="Alexander A."/>
            <person name="An P."/>
            <person name="Anderson E."/>
            <person name="Anderson S."/>
            <person name="Arachi H."/>
            <person name="Azer M."/>
            <person name="Bachantsang P."/>
            <person name="Barry A."/>
            <person name="Bayul T."/>
            <person name="Berlin A."/>
            <person name="Bessette D."/>
            <person name="Bloom T."/>
            <person name="Blye J."/>
            <person name="Boguslavskiy L."/>
            <person name="Bonnet C."/>
            <person name="Boukhgalter B."/>
            <person name="Bourzgui I."/>
            <person name="Brown A."/>
            <person name="Cahill P."/>
            <person name="Channer S."/>
            <person name="Cheshatsang Y."/>
            <person name="Chuda L."/>
            <person name="Citroen M."/>
            <person name="Collymore A."/>
            <person name="Cooke P."/>
            <person name="Costello M."/>
            <person name="D'Aco K."/>
            <person name="Daza R."/>
            <person name="De Haan G."/>
            <person name="DeGray S."/>
            <person name="DeMaso C."/>
            <person name="Dhargay N."/>
            <person name="Dooley K."/>
            <person name="Dooley E."/>
            <person name="Doricent M."/>
            <person name="Dorje P."/>
            <person name="Dorjee K."/>
            <person name="Dupes A."/>
            <person name="Elong R."/>
            <person name="Falk J."/>
            <person name="Farina A."/>
            <person name="Faro S."/>
            <person name="Ferguson D."/>
            <person name="Fisher S."/>
            <person name="Foley C.D."/>
            <person name="Franke A."/>
            <person name="Friedrich D."/>
            <person name="Gadbois L."/>
            <person name="Gearin G."/>
            <person name="Gearin C.R."/>
            <person name="Giannoukos G."/>
            <person name="Goode T."/>
            <person name="Graham J."/>
            <person name="Grandbois E."/>
            <person name="Grewal S."/>
            <person name="Gyaltsen K."/>
            <person name="Hafez N."/>
            <person name="Hagos B."/>
            <person name="Hall J."/>
            <person name="Henson C."/>
            <person name="Hollinger A."/>
            <person name="Honan T."/>
            <person name="Huard M.D."/>
            <person name="Hughes L."/>
            <person name="Hurhula B."/>
            <person name="Husby M.E."/>
            <person name="Kamat A."/>
            <person name="Kanga B."/>
            <person name="Kashin S."/>
            <person name="Khazanovich D."/>
            <person name="Kisner P."/>
            <person name="Lance K."/>
            <person name="Lara M."/>
            <person name="Lee W."/>
            <person name="Lennon N."/>
            <person name="Letendre F."/>
            <person name="LeVine R."/>
            <person name="Lipovsky A."/>
            <person name="Liu X."/>
            <person name="Liu J."/>
            <person name="Liu S."/>
            <person name="Lokyitsang T."/>
            <person name="Lokyitsang Y."/>
            <person name="Lubonja R."/>
            <person name="Lui A."/>
            <person name="MacDonald P."/>
            <person name="Magnisalis V."/>
            <person name="Maru K."/>
            <person name="Matthews C."/>
            <person name="McCusker W."/>
            <person name="McDonough S."/>
            <person name="Mehta T."/>
            <person name="Meldrim J."/>
            <person name="Meneus L."/>
            <person name="Mihai O."/>
            <person name="Mihalev A."/>
            <person name="Mihova T."/>
            <person name="Mittelman R."/>
            <person name="Mlenga V."/>
            <person name="Montmayeur A."/>
            <person name="Mulrain L."/>
            <person name="Navidi A."/>
            <person name="Naylor J."/>
            <person name="Negash T."/>
            <person name="Nguyen T."/>
            <person name="Nguyen N."/>
            <person name="Nicol R."/>
            <person name="Norbu C."/>
            <person name="Norbu N."/>
            <person name="Novod N."/>
            <person name="O'Neill B."/>
            <person name="Osman S."/>
            <person name="Markiewicz E."/>
            <person name="Oyono O.L."/>
            <person name="Patti C."/>
            <person name="Phunkhang P."/>
            <person name="Pierre F."/>
            <person name="Priest M."/>
            <person name="Raghuraman S."/>
            <person name="Rege F."/>
            <person name="Reyes R."/>
            <person name="Rise C."/>
            <person name="Rogov P."/>
            <person name="Ross K."/>
            <person name="Ryan E."/>
            <person name="Settipalli S."/>
            <person name="Shea T."/>
            <person name="Sherpa N."/>
            <person name="Shi L."/>
            <person name="Shih D."/>
            <person name="Sparrow T."/>
            <person name="Spaulding J."/>
            <person name="Stalker J."/>
            <person name="Stange-Thomann N."/>
            <person name="Stavropoulos S."/>
            <person name="Stone C."/>
            <person name="Strader C."/>
            <person name="Tesfaye S."/>
            <person name="Thomson T."/>
            <person name="Thoulutsang Y."/>
            <person name="Thoulutsang D."/>
            <person name="Topham K."/>
            <person name="Topping I."/>
            <person name="Tsamla T."/>
            <person name="Vassiliev H."/>
            <person name="Vo A."/>
            <person name="Wangchuk T."/>
            <person name="Wangdi T."/>
            <person name="Weiand M."/>
            <person name="Wilkinson J."/>
            <person name="Wilson A."/>
            <person name="Yadav S."/>
            <person name="Young G."/>
            <person name="Yu Q."/>
            <person name="Zembek L."/>
            <person name="Zhong D."/>
            <person name="Zimmer A."/>
            <person name="Zwirko Z."/>
            <person name="Jaffe D.B."/>
            <person name="Alvarez P."/>
            <person name="Brockman W."/>
            <person name="Butler J."/>
            <person name="Chin C."/>
            <person name="Gnerre S."/>
            <person name="Grabherr M."/>
            <person name="Kleber M."/>
            <person name="Mauceli E."/>
            <person name="MacCallum I."/>
        </authorList>
    </citation>
    <scope>NUCLEOTIDE SEQUENCE [LARGE SCALE GENOMIC DNA]</scope>
    <source>
        <strain evidence="5">Tucson 14030-0811.24</strain>
    </source>
</reference>
<dbReference type="Pfam" id="PF13087">
    <property type="entry name" value="AAA_12"/>
    <property type="match status" value="1"/>
</dbReference>
<evidence type="ECO:0000256" key="1">
    <source>
        <dbReference type="ARBA" id="ARBA00023158"/>
    </source>
</evidence>
<dbReference type="OMA" id="HQYRIVV"/>
<feature type="region of interest" description="Disordered" evidence="2">
    <location>
        <begin position="1"/>
        <end position="62"/>
    </location>
</feature>
<dbReference type="EMBL" id="CH963848">
    <property type="protein sequence ID" value="EDW73748.1"/>
    <property type="molecule type" value="Genomic_DNA"/>
</dbReference>
<feature type="compositionally biased region" description="Low complexity" evidence="2">
    <location>
        <begin position="1199"/>
        <end position="1210"/>
    </location>
</feature>
<dbReference type="GO" id="GO:0035194">
    <property type="term" value="P:regulatory ncRNA-mediated post-transcriptional gene silencing"/>
    <property type="evidence" value="ECO:0007669"/>
    <property type="project" value="TreeGrafter"/>
</dbReference>